<accession>A0ACC3D326</accession>
<comment type="caution">
    <text evidence="1">The sequence shown here is derived from an EMBL/GenBank/DDBJ whole genome shotgun (WGS) entry which is preliminary data.</text>
</comment>
<sequence>TNEVSRPKHERSRSELQSDNWFVADALETSSNKTKDEHREGGYAALAVPAVSPQAPSEASFHVVDNLRRTQQPLAMNPPTPPVPDRHPHHYSPQHSPAKAYGTALSPWDSHQDDTVNDNNTSNTRLDIDRSNTTVTAASSDYSHPRRDSTSSLSSDSTSIINRHNNYDHDRDDDEDDQDNDVDDAHSFIAPSSVSDFSHAAAPPDILSRPWQRGQAQPQARGHHRASPSRSGVTEAGSPVKSAATPKGRFYGDLSAATRGIRQGDSPGQSPERMAGAYSTNNNHGAGMMGAAPGPTVPLYSHRQSPPKLMSKQSQQAVATTMSNSPVPSSYPSSSPGGWNQGRNPFSNRSSGGFGGGNGSPHDRTPMMQTHRTSGTDRTDWAETRAQRSPARVVSRTGVDDGDLGSGFAYGRRRVVSGKVAEEGRGGPVGAGGERGGWGGMINMGGGLVQRKVSGVA</sequence>
<name>A0ACC3D326_9PEZI</name>
<organism evidence="1 2">
    <name type="scientific">Coniosporium uncinatum</name>
    <dbReference type="NCBI Taxonomy" id="93489"/>
    <lineage>
        <taxon>Eukaryota</taxon>
        <taxon>Fungi</taxon>
        <taxon>Dikarya</taxon>
        <taxon>Ascomycota</taxon>
        <taxon>Pezizomycotina</taxon>
        <taxon>Dothideomycetes</taxon>
        <taxon>Dothideomycetes incertae sedis</taxon>
        <taxon>Coniosporium</taxon>
    </lineage>
</organism>
<dbReference type="Proteomes" id="UP001186974">
    <property type="component" value="Unassembled WGS sequence"/>
</dbReference>
<feature type="non-terminal residue" evidence="1">
    <location>
        <position position="1"/>
    </location>
</feature>
<reference evidence="1" key="1">
    <citation type="submission" date="2024-09" db="EMBL/GenBank/DDBJ databases">
        <title>Black Yeasts Isolated from many extreme environments.</title>
        <authorList>
            <person name="Coleine C."/>
            <person name="Stajich J.E."/>
            <person name="Selbmann L."/>
        </authorList>
    </citation>
    <scope>NUCLEOTIDE SEQUENCE</scope>
    <source>
        <strain evidence="1">CCFEE 5737</strain>
    </source>
</reference>
<dbReference type="EMBL" id="JAWDJW010008051">
    <property type="protein sequence ID" value="KAK3061125.1"/>
    <property type="molecule type" value="Genomic_DNA"/>
</dbReference>
<evidence type="ECO:0000313" key="2">
    <source>
        <dbReference type="Proteomes" id="UP001186974"/>
    </source>
</evidence>
<gene>
    <name evidence="1" type="ORF">LTS18_006971</name>
</gene>
<evidence type="ECO:0000313" key="1">
    <source>
        <dbReference type="EMBL" id="KAK3061125.1"/>
    </source>
</evidence>
<keyword evidence="2" id="KW-1185">Reference proteome</keyword>
<proteinExistence type="predicted"/>
<protein>
    <submittedName>
        <fullName evidence="1">Uncharacterized protein</fullName>
    </submittedName>
</protein>